<dbReference type="AlphaFoldDB" id="A0A4S2LLD4"/>
<dbReference type="InterPro" id="IPR036915">
    <property type="entry name" value="Cyclin-like_sf"/>
</dbReference>
<evidence type="ECO:0000313" key="6">
    <source>
        <dbReference type="Proteomes" id="UP000308267"/>
    </source>
</evidence>
<dbReference type="SMART" id="SM00385">
    <property type="entry name" value="CYCLIN"/>
    <property type="match status" value="1"/>
</dbReference>
<feature type="region of interest" description="Disordered" evidence="3">
    <location>
        <begin position="141"/>
        <end position="231"/>
    </location>
</feature>
<evidence type="ECO:0000313" key="5">
    <source>
        <dbReference type="EMBL" id="TGZ64465.1"/>
    </source>
</evidence>
<comment type="caution">
    <text evidence="5">The sequence shown here is derived from an EMBL/GenBank/DDBJ whole genome shotgun (WGS) entry which is preliminary data.</text>
</comment>
<dbReference type="CDD" id="cd20530">
    <property type="entry name" value="CYCLIN_CCNK_rpt1"/>
    <property type="match status" value="1"/>
</dbReference>
<keyword evidence="6" id="KW-1185">Reference proteome</keyword>
<dbReference type="Proteomes" id="UP000308267">
    <property type="component" value="Unassembled WGS sequence"/>
</dbReference>
<dbReference type="EMBL" id="SJOL01006726">
    <property type="protein sequence ID" value="TGZ64464.1"/>
    <property type="molecule type" value="Genomic_DNA"/>
</dbReference>
<dbReference type="GO" id="GO:0016538">
    <property type="term" value="F:cyclin-dependent protein serine/threonine kinase regulator activity"/>
    <property type="evidence" value="ECO:0007669"/>
    <property type="project" value="InterPro"/>
</dbReference>
<comment type="similarity">
    <text evidence="2">Belongs to the cyclin family.</text>
</comment>
<protein>
    <recommendedName>
        <fullName evidence="4">Cyclin-like domain-containing protein</fullName>
    </recommendedName>
</protein>
<dbReference type="Gene3D" id="1.10.472.10">
    <property type="entry name" value="Cyclin-like"/>
    <property type="match status" value="1"/>
</dbReference>
<evidence type="ECO:0000259" key="4">
    <source>
        <dbReference type="SMART" id="SM00385"/>
    </source>
</evidence>
<evidence type="ECO:0000256" key="1">
    <source>
        <dbReference type="ARBA" id="ARBA00023127"/>
    </source>
</evidence>
<evidence type="ECO:0000256" key="3">
    <source>
        <dbReference type="SAM" id="MobiDB-lite"/>
    </source>
</evidence>
<dbReference type="Pfam" id="PF00134">
    <property type="entry name" value="Cyclin_N"/>
    <property type="match status" value="1"/>
</dbReference>
<gene>
    <name evidence="5" type="ORF">CRM22_006357</name>
</gene>
<sequence length="231" mass="26120">MPCWYYTREELQKTPSFYDHIDPETEARYRREGARFLFDVSSKLNLRYDTCATAIVFFHRFYMFHSFKAFPRYVTASCCLMLAGKVEETPKKVRDIVKTARLLLPEAIFEQFGSDPRVMEDICHKILDLYPADGSVQESTAESNRYGVVSTSTPSTSSTTFTNMPPSSLPNAGTDLAAKRPRTSYPYGHGAPMPHQSLTQRPTSSFTQPPPTVVAPDRGAVHSYAARPDRR</sequence>
<dbReference type="InterPro" id="IPR013763">
    <property type="entry name" value="Cyclin-like_dom"/>
</dbReference>
<name>A0A4S2LLD4_OPIFE</name>
<dbReference type="OrthoDB" id="25002at2759"/>
<organism evidence="5 6">
    <name type="scientific">Opisthorchis felineus</name>
    <dbReference type="NCBI Taxonomy" id="147828"/>
    <lineage>
        <taxon>Eukaryota</taxon>
        <taxon>Metazoa</taxon>
        <taxon>Spiralia</taxon>
        <taxon>Lophotrochozoa</taxon>
        <taxon>Platyhelminthes</taxon>
        <taxon>Trematoda</taxon>
        <taxon>Digenea</taxon>
        <taxon>Opisthorchiida</taxon>
        <taxon>Opisthorchiata</taxon>
        <taxon>Opisthorchiidae</taxon>
        <taxon>Opisthorchis</taxon>
    </lineage>
</organism>
<dbReference type="PANTHER" id="PTHR10026">
    <property type="entry name" value="CYCLIN"/>
    <property type="match status" value="1"/>
</dbReference>
<dbReference type="GO" id="GO:0006357">
    <property type="term" value="P:regulation of transcription by RNA polymerase II"/>
    <property type="evidence" value="ECO:0007669"/>
    <property type="project" value="InterPro"/>
</dbReference>
<dbReference type="SUPFAM" id="SSF47954">
    <property type="entry name" value="Cyclin-like"/>
    <property type="match status" value="1"/>
</dbReference>
<feature type="compositionally biased region" description="Low complexity" evidence="3">
    <location>
        <begin position="150"/>
        <end position="166"/>
    </location>
</feature>
<dbReference type="EMBL" id="SJOL01006726">
    <property type="protein sequence ID" value="TGZ64465.1"/>
    <property type="molecule type" value="Genomic_DNA"/>
</dbReference>
<proteinExistence type="inferred from homology"/>
<dbReference type="STRING" id="147828.A0A4S2LLD4"/>
<accession>A0A4S2LLD4</accession>
<dbReference type="InterPro" id="IPR043198">
    <property type="entry name" value="Cyclin/Ssn8"/>
</dbReference>
<dbReference type="InterPro" id="IPR006671">
    <property type="entry name" value="Cyclin_N"/>
</dbReference>
<feature type="compositionally biased region" description="Polar residues" evidence="3">
    <location>
        <begin position="196"/>
        <end position="207"/>
    </location>
</feature>
<keyword evidence="1 2" id="KW-0195">Cyclin</keyword>
<feature type="domain" description="Cyclin-like" evidence="4">
    <location>
        <begin position="35"/>
        <end position="125"/>
    </location>
</feature>
<evidence type="ECO:0000256" key="2">
    <source>
        <dbReference type="RuleBase" id="RU000383"/>
    </source>
</evidence>
<reference evidence="5 6" key="1">
    <citation type="journal article" date="2019" name="BMC Genomics">
        <title>New insights from Opisthorchis felineus genome: update on genomics of the epidemiologically important liver flukes.</title>
        <authorList>
            <person name="Ershov N.I."/>
            <person name="Mordvinov V.A."/>
            <person name="Prokhortchouk E.B."/>
            <person name="Pakharukova M.Y."/>
            <person name="Gunbin K.V."/>
            <person name="Ustyantsev K."/>
            <person name="Genaev M.A."/>
            <person name="Blinov A.G."/>
            <person name="Mazur A."/>
            <person name="Boulygina E."/>
            <person name="Tsygankova S."/>
            <person name="Khrameeva E."/>
            <person name="Chekanov N."/>
            <person name="Fan G."/>
            <person name="Xiao A."/>
            <person name="Zhang H."/>
            <person name="Xu X."/>
            <person name="Yang H."/>
            <person name="Solovyev V."/>
            <person name="Lee S.M."/>
            <person name="Liu X."/>
            <person name="Afonnikov D.A."/>
            <person name="Skryabin K.G."/>
        </authorList>
    </citation>
    <scope>NUCLEOTIDE SEQUENCE [LARGE SCALE GENOMIC DNA]</scope>
    <source>
        <strain evidence="5">AK-0245</strain>
        <tissue evidence="5">Whole organism</tissue>
    </source>
</reference>